<evidence type="ECO:0000313" key="3">
    <source>
        <dbReference type="EMBL" id="QFU98318.1"/>
    </source>
</evidence>
<dbReference type="AlphaFoldDB" id="A0A5P9QA33"/>
<dbReference type="EMBL" id="CP045529">
    <property type="protein sequence ID" value="QFU98318.1"/>
    <property type="molecule type" value="Genomic_DNA"/>
</dbReference>
<protein>
    <recommendedName>
        <fullName evidence="2">Low molecular weight protein antigen 6 PH domain-containing protein</fullName>
    </recommendedName>
</protein>
<feature type="transmembrane region" description="Helical" evidence="1">
    <location>
        <begin position="14"/>
        <end position="36"/>
    </location>
</feature>
<dbReference type="Pfam" id="PF10756">
    <property type="entry name" value="bPH_6"/>
    <property type="match status" value="1"/>
</dbReference>
<keyword evidence="1" id="KW-0472">Membrane</keyword>
<keyword evidence="1" id="KW-0812">Transmembrane</keyword>
<proteinExistence type="predicted"/>
<sequence length="158" mass="16802">MPDGDLYATFRPRFALIAGAVTGTVFVVGCIVVALTGVGPTFRTGERISVVVIGLLGGWLIELLVNTSAVPSPQGLVVSNIVRRRRLDWAEVVAVHFGPNDPWVALDLADGKTLAVMAIQRADGARGTRAANRLVHLVELHGEAPELPPSSSEPPERH</sequence>
<organism evidence="3 4">
    <name type="scientific">Luteimicrobium xylanilyticum</name>
    <dbReference type="NCBI Taxonomy" id="1133546"/>
    <lineage>
        <taxon>Bacteria</taxon>
        <taxon>Bacillati</taxon>
        <taxon>Actinomycetota</taxon>
        <taxon>Actinomycetes</taxon>
        <taxon>Micrococcales</taxon>
        <taxon>Luteimicrobium</taxon>
    </lineage>
</organism>
<evidence type="ECO:0000313" key="4">
    <source>
        <dbReference type="Proteomes" id="UP000326702"/>
    </source>
</evidence>
<feature type="domain" description="Low molecular weight protein antigen 6 PH" evidence="2">
    <location>
        <begin position="72"/>
        <end position="131"/>
    </location>
</feature>
<dbReference type="Proteomes" id="UP000326702">
    <property type="component" value="Chromosome"/>
</dbReference>
<gene>
    <name evidence="3" type="ORF">KDY119_01830</name>
</gene>
<keyword evidence="1" id="KW-1133">Transmembrane helix</keyword>
<accession>A0A5P9QA33</accession>
<name>A0A5P9QA33_9MICO</name>
<reference evidence="3 4" key="1">
    <citation type="submission" date="2019-10" db="EMBL/GenBank/DDBJ databases">
        <title>Genome sequence of Luteimicrobium xylanilyticum HY-24.</title>
        <authorList>
            <person name="Kim D.Y."/>
            <person name="Park H.-Y."/>
        </authorList>
    </citation>
    <scope>NUCLEOTIDE SEQUENCE [LARGE SCALE GENOMIC DNA]</scope>
    <source>
        <strain evidence="3 4">HY-24</strain>
    </source>
</reference>
<dbReference type="KEGG" id="lxl:KDY119_01830"/>
<evidence type="ECO:0000259" key="2">
    <source>
        <dbReference type="Pfam" id="PF10756"/>
    </source>
</evidence>
<keyword evidence="4" id="KW-1185">Reference proteome</keyword>
<feature type="transmembrane region" description="Helical" evidence="1">
    <location>
        <begin position="48"/>
        <end position="65"/>
    </location>
</feature>
<dbReference type="RefSeq" id="WP_051136546.1">
    <property type="nucleotide sequence ID" value="NZ_BAABIH010000002.1"/>
</dbReference>
<dbReference type="InterPro" id="IPR019692">
    <property type="entry name" value="CFP-6_PH"/>
</dbReference>
<evidence type="ECO:0000256" key="1">
    <source>
        <dbReference type="SAM" id="Phobius"/>
    </source>
</evidence>